<reference evidence="4 5" key="1">
    <citation type="submission" date="2017-08" db="EMBL/GenBank/DDBJ databases">
        <authorList>
            <person name="de Groot N.N."/>
        </authorList>
    </citation>
    <scope>NUCLEOTIDE SEQUENCE [LARGE SCALE GENOMIC DNA]</scope>
    <source>
        <strain evidence="4 5">JC228</strain>
    </source>
</reference>
<keyword evidence="3" id="KW-1133">Transmembrane helix</keyword>
<proteinExistence type="predicted"/>
<dbReference type="PANTHER" id="PTHR33434">
    <property type="entry name" value="DEGV DOMAIN-CONTAINING PROTEIN DR_1986-RELATED"/>
    <property type="match status" value="1"/>
</dbReference>
<feature type="transmembrane region" description="Helical" evidence="3">
    <location>
        <begin position="258"/>
        <end position="281"/>
    </location>
</feature>
<dbReference type="Pfam" id="PF02645">
    <property type="entry name" value="DegV"/>
    <property type="match status" value="1"/>
</dbReference>
<evidence type="ECO:0000256" key="1">
    <source>
        <dbReference type="ARBA" id="ARBA00003238"/>
    </source>
</evidence>
<dbReference type="SUPFAM" id="SSF82549">
    <property type="entry name" value="DAK1/DegV-like"/>
    <property type="match status" value="1"/>
</dbReference>
<dbReference type="InterPro" id="IPR050270">
    <property type="entry name" value="DegV_domain_contain"/>
</dbReference>
<comment type="function">
    <text evidence="1">May bind long-chain fatty acids, such as palmitate, and may play a role in lipid transport or fatty acid metabolism.</text>
</comment>
<dbReference type="GO" id="GO:0008289">
    <property type="term" value="F:lipid binding"/>
    <property type="evidence" value="ECO:0007669"/>
    <property type="project" value="UniProtKB-KW"/>
</dbReference>
<keyword evidence="2" id="KW-0446">Lipid-binding</keyword>
<dbReference type="Gene3D" id="3.30.1180.10">
    <property type="match status" value="1"/>
</dbReference>
<dbReference type="PROSITE" id="PS51482">
    <property type="entry name" value="DEGV"/>
    <property type="match status" value="1"/>
</dbReference>
<dbReference type="Gene3D" id="3.40.50.10440">
    <property type="entry name" value="Dihydroxyacetone kinase, domain 1"/>
    <property type="match status" value="1"/>
</dbReference>
<dbReference type="OrthoDB" id="9780660at2"/>
<accession>A0A285CRN4</accession>
<keyword evidence="3" id="KW-0472">Membrane</keyword>
<evidence type="ECO:0000256" key="2">
    <source>
        <dbReference type="ARBA" id="ARBA00023121"/>
    </source>
</evidence>
<evidence type="ECO:0000313" key="4">
    <source>
        <dbReference type="EMBL" id="SNX70085.1"/>
    </source>
</evidence>
<evidence type="ECO:0000256" key="3">
    <source>
        <dbReference type="SAM" id="Phobius"/>
    </source>
</evidence>
<sequence>MTVHIIADSACDLPLTYLNEHHVEVFPLKVLLNDKEYDDLFDITYDQIYSEMRQGSVPKTAQVSPLRMKEIFTKYAQQGKSAVYVAFSSGLSGTFQTAYSVRNEVKEDYPKADIEVIDTKCASLGYGLVVKKAIELSAQGKTKDEIVSEVENYSKQVKHLFTVENLEYLARGGRISKASAWIGGMLQVKPLLHVENGELVPLEKVRGKDRWKKRMIHWMQEIGGDWPNQTVAISHGDAEETAEEMKALIQAELGVKDFIIYPIGATIGAHAGPGTIAIFFLKK</sequence>
<dbReference type="Gene3D" id="2.20.28.50">
    <property type="entry name" value="degv family protein"/>
    <property type="match status" value="1"/>
</dbReference>
<dbReference type="EMBL" id="OAOP01000003">
    <property type="protein sequence ID" value="SNX70085.1"/>
    <property type="molecule type" value="Genomic_DNA"/>
</dbReference>
<dbReference type="InterPro" id="IPR003797">
    <property type="entry name" value="DegV"/>
</dbReference>
<organism evidence="4 5">
    <name type="scientific">Bacillus oleivorans</name>
    <dbReference type="NCBI Taxonomy" id="1448271"/>
    <lineage>
        <taxon>Bacteria</taxon>
        <taxon>Bacillati</taxon>
        <taxon>Bacillota</taxon>
        <taxon>Bacilli</taxon>
        <taxon>Bacillales</taxon>
        <taxon>Bacillaceae</taxon>
        <taxon>Bacillus</taxon>
    </lineage>
</organism>
<gene>
    <name evidence="4" type="ORF">SAMN05877753_103468</name>
</gene>
<dbReference type="Proteomes" id="UP000219546">
    <property type="component" value="Unassembled WGS sequence"/>
</dbReference>
<dbReference type="AlphaFoldDB" id="A0A285CRN4"/>
<keyword evidence="5" id="KW-1185">Reference proteome</keyword>
<dbReference type="PANTHER" id="PTHR33434:SF3">
    <property type="entry name" value="DEGV DOMAIN-CONTAINING PROTEIN YITS"/>
    <property type="match status" value="1"/>
</dbReference>
<protein>
    <submittedName>
        <fullName evidence="4">DegV family protein with EDD domain</fullName>
    </submittedName>
</protein>
<dbReference type="InterPro" id="IPR043168">
    <property type="entry name" value="DegV_C"/>
</dbReference>
<evidence type="ECO:0000313" key="5">
    <source>
        <dbReference type="Proteomes" id="UP000219546"/>
    </source>
</evidence>
<keyword evidence="3" id="KW-0812">Transmembrane</keyword>
<name>A0A285CRN4_9BACI</name>
<dbReference type="RefSeq" id="WP_097158376.1">
    <property type="nucleotide sequence ID" value="NZ_JBEPMQ010000002.1"/>
</dbReference>
<dbReference type="NCBIfam" id="TIGR00762">
    <property type="entry name" value="DegV"/>
    <property type="match status" value="1"/>
</dbReference>